<proteinExistence type="inferred from homology"/>
<dbReference type="SUPFAM" id="SSF143011">
    <property type="entry name" value="RelE-like"/>
    <property type="match status" value="1"/>
</dbReference>
<evidence type="ECO:0000313" key="4">
    <source>
        <dbReference type="Proteomes" id="UP001179647"/>
    </source>
</evidence>
<sequence>MIEKKYTVRYEKNAQKALKKMDKHQAMLILSWISKNLEGTDSPRVHGKGLVGNKSGQWRYRIGDYRLLANIDDETITILVLEIGHRREIYK</sequence>
<evidence type="ECO:0000313" key="3">
    <source>
        <dbReference type="EMBL" id="WEG74371.1"/>
    </source>
</evidence>
<evidence type="ECO:0000256" key="2">
    <source>
        <dbReference type="ARBA" id="ARBA00022649"/>
    </source>
</evidence>
<accession>A0AAF0I8V0</accession>
<dbReference type="KEGG" id="vie:OL234_10725"/>
<keyword evidence="3" id="KW-0614">Plasmid</keyword>
<dbReference type="AlphaFoldDB" id="A0AAF0I8V0"/>
<dbReference type="InterPro" id="IPR007712">
    <property type="entry name" value="RelE/ParE_toxin"/>
</dbReference>
<organism evidence="3 4">
    <name type="scientific">Vagococcus intermedius</name>
    <dbReference type="NCBI Taxonomy" id="2991418"/>
    <lineage>
        <taxon>Bacteria</taxon>
        <taxon>Bacillati</taxon>
        <taxon>Bacillota</taxon>
        <taxon>Bacilli</taxon>
        <taxon>Lactobacillales</taxon>
        <taxon>Enterococcaceae</taxon>
        <taxon>Vagococcus</taxon>
    </lineage>
</organism>
<dbReference type="PANTHER" id="PTHR35601:SF1">
    <property type="entry name" value="TOXIN RELE"/>
    <property type="match status" value="1"/>
</dbReference>
<dbReference type="EMBL" id="CP110233">
    <property type="protein sequence ID" value="WEG74371.1"/>
    <property type="molecule type" value="Genomic_DNA"/>
</dbReference>
<dbReference type="Gene3D" id="3.30.2310.20">
    <property type="entry name" value="RelE-like"/>
    <property type="match status" value="1"/>
</dbReference>
<dbReference type="Pfam" id="PF05016">
    <property type="entry name" value="ParE_toxin"/>
    <property type="match status" value="1"/>
</dbReference>
<protein>
    <submittedName>
        <fullName evidence="3">Type II toxin-antitoxin system RelE/ParE family toxin</fullName>
    </submittedName>
</protein>
<evidence type="ECO:0000256" key="1">
    <source>
        <dbReference type="ARBA" id="ARBA00006226"/>
    </source>
</evidence>
<name>A0AAF0I8V0_9ENTE</name>
<geneLocation type="plasmid" evidence="3 4">
    <name>unnamed1</name>
</geneLocation>
<reference evidence="3" key="1">
    <citation type="submission" date="2022-10" db="EMBL/GenBank/DDBJ databases">
        <title>Vagococcus sp. isolated from poultry meat.</title>
        <authorList>
            <person name="Johansson P."/>
            <person name="Bjorkroth J."/>
        </authorList>
    </citation>
    <scope>NUCLEOTIDE SEQUENCE</scope>
    <source>
        <strain evidence="3">STAA11</strain>
        <plasmid evidence="3">unnamed1</plasmid>
    </source>
</reference>
<comment type="similarity">
    <text evidence="1">Belongs to the RelE toxin family.</text>
</comment>
<keyword evidence="4" id="KW-1185">Reference proteome</keyword>
<dbReference type="PANTHER" id="PTHR35601">
    <property type="entry name" value="TOXIN RELE"/>
    <property type="match status" value="1"/>
</dbReference>
<dbReference type="RefSeq" id="WP_275470171.1">
    <property type="nucleotide sequence ID" value="NZ_CP110233.1"/>
</dbReference>
<dbReference type="Proteomes" id="UP001179647">
    <property type="component" value="Plasmid unnamed1"/>
</dbReference>
<dbReference type="InterPro" id="IPR035093">
    <property type="entry name" value="RelE/ParE_toxin_dom_sf"/>
</dbReference>
<gene>
    <name evidence="3" type="ORF">OL234_10725</name>
</gene>
<keyword evidence="2" id="KW-1277">Toxin-antitoxin system</keyword>